<organism evidence="7 8">
    <name type="scientific">Clavelina lepadiformis</name>
    <name type="common">Light-bulb sea squirt</name>
    <name type="synonym">Ascidia lepadiformis</name>
    <dbReference type="NCBI Taxonomy" id="159417"/>
    <lineage>
        <taxon>Eukaryota</taxon>
        <taxon>Metazoa</taxon>
        <taxon>Chordata</taxon>
        <taxon>Tunicata</taxon>
        <taxon>Ascidiacea</taxon>
        <taxon>Aplousobranchia</taxon>
        <taxon>Clavelinidae</taxon>
        <taxon>Clavelina</taxon>
    </lineage>
</organism>
<dbReference type="InterPro" id="IPR007835">
    <property type="entry name" value="MOFRL"/>
</dbReference>
<dbReference type="Pfam" id="PF13660">
    <property type="entry name" value="DUF4147"/>
    <property type="match status" value="1"/>
</dbReference>
<evidence type="ECO:0000256" key="3">
    <source>
        <dbReference type="ARBA" id="ARBA00012101"/>
    </source>
</evidence>
<name>A0ABP0GII5_CLALP</name>
<evidence type="ECO:0000256" key="2">
    <source>
        <dbReference type="ARBA" id="ARBA00005393"/>
    </source>
</evidence>
<dbReference type="InterPro" id="IPR039760">
    <property type="entry name" value="MOFRL_protein"/>
</dbReference>
<dbReference type="InterPro" id="IPR025286">
    <property type="entry name" value="MOFRL_assoc_dom"/>
</dbReference>
<dbReference type="EC" id="2.7.1.31" evidence="3"/>
<dbReference type="Gene3D" id="3.40.1480.10">
    <property type="entry name" value="MOFRL domain"/>
    <property type="match status" value="1"/>
</dbReference>
<accession>A0ABP0GII5</accession>
<comment type="similarity">
    <text evidence="2">Belongs to the glycerate kinase type-2 family.</text>
</comment>
<feature type="domain" description="MOFRL-associated" evidence="6">
    <location>
        <begin position="9"/>
        <end position="256"/>
    </location>
</feature>
<gene>
    <name evidence="7" type="ORF">CVLEPA_LOCUS23899</name>
</gene>
<proteinExistence type="inferred from homology"/>
<dbReference type="InterPro" id="IPR038614">
    <property type="entry name" value="GK_N_sf"/>
</dbReference>
<sequence length="502" mass="54052">MSAVENIAVSLFRRALNAVNPNTLVAGKLKRCGNTLYLDGQQHNLNHNVHLVGFGKAISGMGHQVQSLVGEHLVDGAISIPHGILQDLAESTSNLLLPINDGKIKIYEGAKDNQPDETAHEAAKEILKICERATEHHLIIALISGGGSASLPLPVPPMTLHDKMFVTKSLASKGANIQELNTVRQNLSLVKGGRLAQAASPAKVWSLILSDIIDDPVEMIASGPTVQSTTSIADALCVLDRYNLTSSLPSSVYLALEKAKTHSVMTNLDHVHNVLVGNNKVAIEAVKLDAERRGFIALVLGYRLQGEAKKLGEIFAQLSACLVDSWHTNTPMHSNEEHMQFVSTQLQHHGLPAENLKLFTQKLTKYQKDPQNAVNGICVIGGGETTVTLGEEYGLGGRNQEMVLSFARKMLLDPHPMNFDVTFLSAGTDGQDGPTPAAGAVISTSDLNCHNLSSIEDHLSNHDSYRYFKKIGSGLIHTGLTGTNVMDLQLLIITPKTAPQTT</sequence>
<dbReference type="PANTHER" id="PTHR12227:SF0">
    <property type="entry name" value="GLYCERATE KINASE"/>
    <property type="match status" value="1"/>
</dbReference>
<dbReference type="Gene3D" id="3.40.50.10180">
    <property type="entry name" value="Glycerate kinase, MOFRL-like N-terminal domain"/>
    <property type="match status" value="1"/>
</dbReference>
<dbReference type="PANTHER" id="PTHR12227">
    <property type="entry name" value="GLYCERATE KINASE"/>
    <property type="match status" value="1"/>
</dbReference>
<evidence type="ECO:0000256" key="4">
    <source>
        <dbReference type="ARBA" id="ARBA00020720"/>
    </source>
</evidence>
<evidence type="ECO:0000259" key="6">
    <source>
        <dbReference type="Pfam" id="PF13660"/>
    </source>
</evidence>
<comment type="caution">
    <text evidence="7">The sequence shown here is derived from an EMBL/GenBank/DDBJ whole genome shotgun (WGS) entry which is preliminary data.</text>
</comment>
<comment type="catalytic activity">
    <reaction evidence="1">
        <text>(R)-glycerate + ATP = (2R)-3-phosphoglycerate + ADP + H(+)</text>
        <dbReference type="Rhea" id="RHEA:23516"/>
        <dbReference type="ChEBI" id="CHEBI:15378"/>
        <dbReference type="ChEBI" id="CHEBI:16659"/>
        <dbReference type="ChEBI" id="CHEBI:30616"/>
        <dbReference type="ChEBI" id="CHEBI:58272"/>
        <dbReference type="ChEBI" id="CHEBI:456216"/>
        <dbReference type="EC" id="2.7.1.31"/>
    </reaction>
</comment>
<dbReference type="SUPFAM" id="SSF82544">
    <property type="entry name" value="GckA/TtuD-like"/>
    <property type="match status" value="1"/>
</dbReference>
<evidence type="ECO:0000313" key="8">
    <source>
        <dbReference type="Proteomes" id="UP001642483"/>
    </source>
</evidence>
<protein>
    <recommendedName>
        <fullName evidence="4">Glycerate kinase</fullName>
        <ecNumber evidence="3">2.7.1.31</ecNumber>
    </recommendedName>
</protein>
<reference evidence="7 8" key="1">
    <citation type="submission" date="2024-02" db="EMBL/GenBank/DDBJ databases">
        <authorList>
            <person name="Daric V."/>
            <person name="Darras S."/>
        </authorList>
    </citation>
    <scope>NUCLEOTIDE SEQUENCE [LARGE SCALE GENOMIC DNA]</scope>
</reference>
<dbReference type="EMBL" id="CAWYQH010000119">
    <property type="protein sequence ID" value="CAK8691332.1"/>
    <property type="molecule type" value="Genomic_DNA"/>
</dbReference>
<dbReference type="Proteomes" id="UP001642483">
    <property type="component" value="Unassembled WGS sequence"/>
</dbReference>
<evidence type="ECO:0000313" key="7">
    <source>
        <dbReference type="EMBL" id="CAK8691332.1"/>
    </source>
</evidence>
<feature type="domain" description="MOFRL" evidence="5">
    <location>
        <begin position="378"/>
        <end position="487"/>
    </location>
</feature>
<keyword evidence="8" id="KW-1185">Reference proteome</keyword>
<evidence type="ECO:0000256" key="1">
    <source>
        <dbReference type="ARBA" id="ARBA00000694"/>
    </source>
</evidence>
<dbReference type="Pfam" id="PF05161">
    <property type="entry name" value="MOFRL"/>
    <property type="match status" value="1"/>
</dbReference>
<dbReference type="InterPro" id="IPR037035">
    <property type="entry name" value="GK-like_C_sf"/>
</dbReference>
<evidence type="ECO:0000259" key="5">
    <source>
        <dbReference type="Pfam" id="PF05161"/>
    </source>
</evidence>